<feature type="region of interest" description="Disordered" evidence="1">
    <location>
        <begin position="138"/>
        <end position="183"/>
    </location>
</feature>
<feature type="region of interest" description="Disordered" evidence="1">
    <location>
        <begin position="1"/>
        <end position="27"/>
    </location>
</feature>
<sequence>MSTHTTHTPTSHLNSSTDHPSTDTSTSSISFVPTIGQIYTSSDLASVPHTYRQYKSHSKTYTSDLGVVTTTCIPTTTVTAAPHGKVSTTVIFGECGPGIGPMVTESIHVTETVGGDGVNGEIEMMIRDPDVKPVVFDIGPINGYQDRDADGDADGNGDRSSPDYPSHPSEPTTFSTRVNARIG</sequence>
<evidence type="ECO:0000313" key="3">
    <source>
        <dbReference type="Proteomes" id="UP000288859"/>
    </source>
</evidence>
<dbReference type="VEuPathDB" id="FungiDB:PV10_05213"/>
<dbReference type="Proteomes" id="UP000288859">
    <property type="component" value="Unassembled WGS sequence"/>
</dbReference>
<organism evidence="2 3">
    <name type="scientific">Exophiala mesophila</name>
    <name type="common">Black yeast-like fungus</name>
    <dbReference type="NCBI Taxonomy" id="212818"/>
    <lineage>
        <taxon>Eukaryota</taxon>
        <taxon>Fungi</taxon>
        <taxon>Dikarya</taxon>
        <taxon>Ascomycota</taxon>
        <taxon>Pezizomycotina</taxon>
        <taxon>Eurotiomycetes</taxon>
        <taxon>Chaetothyriomycetidae</taxon>
        <taxon>Chaetothyriales</taxon>
        <taxon>Herpotrichiellaceae</taxon>
        <taxon>Exophiala</taxon>
    </lineage>
</organism>
<dbReference type="EMBL" id="NAJM01000064">
    <property type="protein sequence ID" value="RVX66299.1"/>
    <property type="molecule type" value="Genomic_DNA"/>
</dbReference>
<protein>
    <submittedName>
        <fullName evidence="2">Uncharacterized protein</fullName>
    </submittedName>
</protein>
<comment type="caution">
    <text evidence="2">The sequence shown here is derived from an EMBL/GenBank/DDBJ whole genome shotgun (WGS) entry which is preliminary data.</text>
</comment>
<accession>A0A438MTR8</accession>
<gene>
    <name evidence="2" type="ORF">B0A52_09730</name>
</gene>
<name>A0A438MTR8_EXOME</name>
<reference evidence="2 3" key="1">
    <citation type="submission" date="2017-03" db="EMBL/GenBank/DDBJ databases">
        <title>Genomes of endolithic fungi from Antarctica.</title>
        <authorList>
            <person name="Coleine C."/>
            <person name="Masonjones S."/>
            <person name="Stajich J.E."/>
        </authorList>
    </citation>
    <scope>NUCLEOTIDE SEQUENCE [LARGE SCALE GENOMIC DNA]</scope>
    <source>
        <strain evidence="2 3">CCFEE 6314</strain>
    </source>
</reference>
<feature type="compositionally biased region" description="Polar residues" evidence="1">
    <location>
        <begin position="169"/>
        <end position="183"/>
    </location>
</feature>
<evidence type="ECO:0000256" key="1">
    <source>
        <dbReference type="SAM" id="MobiDB-lite"/>
    </source>
</evidence>
<proteinExistence type="predicted"/>
<evidence type="ECO:0000313" key="2">
    <source>
        <dbReference type="EMBL" id="RVX66299.1"/>
    </source>
</evidence>
<feature type="compositionally biased region" description="Basic and acidic residues" evidence="1">
    <location>
        <begin position="145"/>
        <end position="161"/>
    </location>
</feature>
<dbReference type="AlphaFoldDB" id="A0A438MTR8"/>